<keyword evidence="1" id="KW-0732">Signal</keyword>
<dbReference type="SUPFAM" id="SSF49503">
    <property type="entry name" value="Cupredoxins"/>
    <property type="match status" value="1"/>
</dbReference>
<gene>
    <name evidence="2" type="ORF">GPAL_0913</name>
</gene>
<protein>
    <recommendedName>
        <fullName evidence="4">Protein containing plastocyanin/azurin family domain</fullName>
    </recommendedName>
</protein>
<accession>K6ZFW4</accession>
<dbReference type="AlphaFoldDB" id="K6ZFW4"/>
<name>K6ZFW4_9ALTE</name>
<evidence type="ECO:0000256" key="1">
    <source>
        <dbReference type="SAM" id="SignalP"/>
    </source>
</evidence>
<evidence type="ECO:0008006" key="4">
    <source>
        <dbReference type="Google" id="ProtNLM"/>
    </source>
</evidence>
<sequence>MFIAFVALIISQSLFAKSLVVSIVDRNGTAVPNAVISFPQIKATTQANMAIMDQVNKQFAPRVLIIQKNQMVDFPNSDDIRHHVYSFSRPKQFEIKLFSDSEAQPVAFENPGIVALGCNIHDNKIGYIYVNDGELTAMTDNKGDAFVALPKNASTADTVEINIWHSQLSPLQTDRVIMQLPINIENQRITLSFSLDIETPEIETGFRKKFGD</sequence>
<dbReference type="Proteomes" id="UP000006251">
    <property type="component" value="Unassembled WGS sequence"/>
</dbReference>
<keyword evidence="3" id="KW-1185">Reference proteome</keyword>
<dbReference type="STRING" id="1121922.GCA_000428905_01440"/>
<feature type="chain" id="PRO_5003902024" description="Protein containing plastocyanin/azurin family domain" evidence="1">
    <location>
        <begin position="17"/>
        <end position="212"/>
    </location>
</feature>
<dbReference type="Gene3D" id="2.60.40.420">
    <property type="entry name" value="Cupredoxins - blue copper proteins"/>
    <property type="match status" value="1"/>
</dbReference>
<organism evidence="2 3">
    <name type="scientific">Brumicola pallidula DSM 14239 = ACAM 615</name>
    <dbReference type="NCBI Taxonomy" id="1121922"/>
    <lineage>
        <taxon>Bacteria</taxon>
        <taxon>Pseudomonadati</taxon>
        <taxon>Pseudomonadota</taxon>
        <taxon>Gammaproteobacteria</taxon>
        <taxon>Alteromonadales</taxon>
        <taxon>Alteromonadaceae</taxon>
        <taxon>Brumicola</taxon>
    </lineage>
</organism>
<reference evidence="3" key="1">
    <citation type="journal article" date="2014" name="Environ. Microbiol.">
        <title>Comparative genomics of the marine bacterial genus Glaciecola reveals the high degree of genomic diversity and genomic characteristic for cold adaptation.</title>
        <authorList>
            <person name="Qin Q.L."/>
            <person name="Xie B.B."/>
            <person name="Yu Y."/>
            <person name="Shu Y.L."/>
            <person name="Rong J.C."/>
            <person name="Zhang Y.J."/>
            <person name="Zhao D.L."/>
            <person name="Chen X.L."/>
            <person name="Zhang X.Y."/>
            <person name="Chen B."/>
            <person name="Zhou B.C."/>
            <person name="Zhang Y.Z."/>
        </authorList>
    </citation>
    <scope>NUCLEOTIDE SEQUENCE [LARGE SCALE GENOMIC DNA]</scope>
    <source>
        <strain evidence="3">ACAM 615</strain>
    </source>
</reference>
<dbReference type="EMBL" id="BAEQ01000016">
    <property type="protein sequence ID" value="GAC27793.1"/>
    <property type="molecule type" value="Genomic_DNA"/>
</dbReference>
<evidence type="ECO:0000313" key="2">
    <source>
        <dbReference type="EMBL" id="GAC27793.1"/>
    </source>
</evidence>
<feature type="signal peptide" evidence="1">
    <location>
        <begin position="1"/>
        <end position="16"/>
    </location>
</feature>
<proteinExistence type="predicted"/>
<comment type="caution">
    <text evidence="2">The sequence shown here is derived from an EMBL/GenBank/DDBJ whole genome shotgun (WGS) entry which is preliminary data.</text>
</comment>
<dbReference type="InterPro" id="IPR008972">
    <property type="entry name" value="Cupredoxin"/>
</dbReference>
<evidence type="ECO:0000313" key="3">
    <source>
        <dbReference type="Proteomes" id="UP000006251"/>
    </source>
</evidence>